<sequence>MTAQGTQIARRSLAFAAAATLAACALLVGLGLWQLQRLAWKEQLIEKVAARAGAAPAPLPPESDWATLKPDDYEYRAVRFEGVYEHDKEALVFRAAGGALRQPGYFVLTPARLASGATVIVNRGFVPLAQRDRAAWPEPTSGTPEPISGLMRQPEPRNLFTPADDPAKGNYFTRDPALIAAHFGLPRAAPFSVDADRGPAASGPQGGATEIAFPNNHLSYALTWFGLALGLAGVFMVFVWQNRRALR</sequence>
<dbReference type="EMBL" id="PDZR01000026">
    <property type="protein sequence ID" value="PNG24706.1"/>
    <property type="molecule type" value="Genomic_DNA"/>
</dbReference>
<dbReference type="InterPro" id="IPR045214">
    <property type="entry name" value="Surf1/Surf4"/>
</dbReference>
<dbReference type="PANTHER" id="PTHR23427">
    <property type="entry name" value="SURFEIT LOCUS PROTEIN"/>
    <property type="match status" value="1"/>
</dbReference>
<gene>
    <name evidence="7" type="ORF">CR492_17455</name>
</gene>
<evidence type="ECO:0000256" key="6">
    <source>
        <dbReference type="RuleBase" id="RU363076"/>
    </source>
</evidence>
<dbReference type="GO" id="GO:0005886">
    <property type="term" value="C:plasma membrane"/>
    <property type="evidence" value="ECO:0007669"/>
    <property type="project" value="UniProtKB-SubCell"/>
</dbReference>
<dbReference type="PANTHER" id="PTHR23427:SF2">
    <property type="entry name" value="SURFEIT LOCUS PROTEIN 1"/>
    <property type="match status" value="1"/>
</dbReference>
<dbReference type="Proteomes" id="UP000236286">
    <property type="component" value="Unassembled WGS sequence"/>
</dbReference>
<evidence type="ECO:0000313" key="8">
    <source>
        <dbReference type="Proteomes" id="UP000236286"/>
    </source>
</evidence>
<dbReference type="AlphaFoldDB" id="A0A2J7TD59"/>
<organism evidence="7 8">
    <name type="scientific">Methylocella silvestris</name>
    <dbReference type="NCBI Taxonomy" id="199596"/>
    <lineage>
        <taxon>Bacteria</taxon>
        <taxon>Pseudomonadati</taxon>
        <taxon>Pseudomonadota</taxon>
        <taxon>Alphaproteobacteria</taxon>
        <taxon>Hyphomicrobiales</taxon>
        <taxon>Beijerinckiaceae</taxon>
        <taxon>Methylocella</taxon>
    </lineage>
</organism>
<feature type="transmembrane region" description="Helical" evidence="6">
    <location>
        <begin position="218"/>
        <end position="240"/>
    </location>
</feature>
<keyword evidence="6" id="KW-1003">Cell membrane</keyword>
<comment type="caution">
    <text evidence="7">The sequence shown here is derived from an EMBL/GenBank/DDBJ whole genome shotgun (WGS) entry which is preliminary data.</text>
</comment>
<dbReference type="CDD" id="cd06662">
    <property type="entry name" value="SURF1"/>
    <property type="match status" value="1"/>
</dbReference>
<dbReference type="OrthoDB" id="6079986at2"/>
<name>A0A2J7TD59_METSI</name>
<accession>A0A2J7TD59</accession>
<dbReference type="RefSeq" id="WP_102845011.1">
    <property type="nucleotide sequence ID" value="NZ_PDZR01000026.1"/>
</dbReference>
<evidence type="ECO:0000256" key="2">
    <source>
        <dbReference type="ARBA" id="ARBA00007165"/>
    </source>
</evidence>
<reference evidence="7 8" key="1">
    <citation type="submission" date="2017-10" db="EMBL/GenBank/DDBJ databases">
        <title>Genome announcement of Methylocella silvestris TVC from permafrost.</title>
        <authorList>
            <person name="Wang J."/>
            <person name="Geng K."/>
            <person name="Ul-Haque F."/>
            <person name="Crombie A.T."/>
            <person name="Street L.E."/>
            <person name="Wookey P.A."/>
            <person name="Murrell J.C."/>
            <person name="Pratscher J."/>
        </authorList>
    </citation>
    <scope>NUCLEOTIDE SEQUENCE [LARGE SCALE GENOMIC DNA]</scope>
    <source>
        <strain evidence="7 8">TVC</strain>
    </source>
</reference>
<comment type="similarity">
    <text evidence="2 6">Belongs to the SURF1 family.</text>
</comment>
<dbReference type="InterPro" id="IPR002994">
    <property type="entry name" value="Surf1/Shy1"/>
</dbReference>
<keyword evidence="3 6" id="KW-0812">Transmembrane</keyword>
<evidence type="ECO:0000256" key="1">
    <source>
        <dbReference type="ARBA" id="ARBA00004370"/>
    </source>
</evidence>
<feature type="transmembrane region" description="Helical" evidence="6">
    <location>
        <begin position="12"/>
        <end position="33"/>
    </location>
</feature>
<dbReference type="PROSITE" id="PS50895">
    <property type="entry name" value="SURF1"/>
    <property type="match status" value="1"/>
</dbReference>
<dbReference type="Pfam" id="PF02104">
    <property type="entry name" value="SURF1"/>
    <property type="match status" value="1"/>
</dbReference>
<protein>
    <recommendedName>
        <fullName evidence="6">SURF1-like protein</fullName>
    </recommendedName>
</protein>
<comment type="subcellular location">
    <subcellularLocation>
        <location evidence="6">Cell membrane</location>
        <topology evidence="6">Multi-pass membrane protein</topology>
    </subcellularLocation>
    <subcellularLocation>
        <location evidence="1">Membrane</location>
    </subcellularLocation>
</comment>
<evidence type="ECO:0000313" key="7">
    <source>
        <dbReference type="EMBL" id="PNG24706.1"/>
    </source>
</evidence>
<evidence type="ECO:0000256" key="4">
    <source>
        <dbReference type="ARBA" id="ARBA00022989"/>
    </source>
</evidence>
<keyword evidence="5 6" id="KW-0472">Membrane</keyword>
<evidence type="ECO:0000256" key="5">
    <source>
        <dbReference type="ARBA" id="ARBA00023136"/>
    </source>
</evidence>
<evidence type="ECO:0000256" key="3">
    <source>
        <dbReference type="ARBA" id="ARBA00022692"/>
    </source>
</evidence>
<proteinExistence type="inferred from homology"/>
<keyword evidence="4 6" id="KW-1133">Transmembrane helix</keyword>